<keyword evidence="6" id="KW-0472">Membrane</keyword>
<sequence length="570" mass="61253">MSIGIWQNLSLRRRFMVVVGLGVIVMATLIVVFIARFEEQAMERKLHELSVNEMTSLHALILNVMATRPEDADNIGIKVFNKWFDSRNIHYAGKVWSVWGPKVAAHMKDVEPDRAPKIPQDDIDREALETGKAVGRMTGGFYRYAMPIVLGVTDGAKEEVCYACHGGMGMKDGEVIAVLSSSLSNAQEKSELNKVLMGLIVAGLGATVIGVLGIRTILTSVITRPIGHMTALMAKLADGDTTVEIDAVDRRDEVGDMARTVQVFKEHMLEGDRLRESQEEERLRSAQERDEAMRKMADNFETTVKAKVAEVEASTAGIRGTAQSMANRSEKSGGRSLEVGEAAEITTERAAAVSEATRQLALSINEIAKQVDHSSRIAQKAVEDVNGTASQMTDLSQAVAAIGNVVQLINDIAAQTNLLALNATIEAARAGEAGKGFAVVANEVKHLANQTAKATEEISAQVSAVQGSTEEMTASIQSVVEIIRNIDGISSAIASAVQQQEATTHDIASNIDEVAHQAGEVSRSVTHLSKASAMSCAGTVRVIWSAKTLANVVSDLSREAEHFLVSVRKA</sequence>
<dbReference type="GO" id="GO:0005886">
    <property type="term" value="C:plasma membrane"/>
    <property type="evidence" value="ECO:0007669"/>
    <property type="project" value="UniProtKB-SubCell"/>
</dbReference>
<keyword evidence="6" id="KW-1133">Transmembrane helix</keyword>
<dbReference type="Pfam" id="PF00015">
    <property type="entry name" value="MCPsignal"/>
    <property type="match status" value="1"/>
</dbReference>
<dbReference type="CDD" id="cd06225">
    <property type="entry name" value="HAMP"/>
    <property type="match status" value="1"/>
</dbReference>
<dbReference type="SMART" id="SM00304">
    <property type="entry name" value="HAMP"/>
    <property type="match status" value="1"/>
</dbReference>
<dbReference type="AlphaFoldDB" id="A0A364NUX4"/>
<dbReference type="Proteomes" id="UP000251075">
    <property type="component" value="Unassembled WGS sequence"/>
</dbReference>
<dbReference type="Gene3D" id="1.10.8.500">
    <property type="entry name" value="HAMP domain in histidine kinase"/>
    <property type="match status" value="1"/>
</dbReference>
<dbReference type="PANTHER" id="PTHR32089:SF112">
    <property type="entry name" value="LYSOZYME-LIKE PROTEIN-RELATED"/>
    <property type="match status" value="1"/>
</dbReference>
<dbReference type="InterPro" id="IPR003660">
    <property type="entry name" value="HAMP_dom"/>
</dbReference>
<keyword evidence="2" id="KW-1003">Cell membrane</keyword>
<proteinExistence type="inferred from homology"/>
<organism evidence="10 11">
    <name type="scientific">Paramagnetospirillum kuznetsovii</name>
    <dbReference type="NCBI Taxonomy" id="2053833"/>
    <lineage>
        <taxon>Bacteria</taxon>
        <taxon>Pseudomonadati</taxon>
        <taxon>Pseudomonadota</taxon>
        <taxon>Alphaproteobacteria</taxon>
        <taxon>Rhodospirillales</taxon>
        <taxon>Magnetospirillaceae</taxon>
        <taxon>Paramagnetospirillum</taxon>
    </lineage>
</organism>
<accession>A0A364NUX4</accession>
<dbReference type="GO" id="GO:0007165">
    <property type="term" value="P:signal transduction"/>
    <property type="evidence" value="ECO:0007669"/>
    <property type="project" value="UniProtKB-KW"/>
</dbReference>
<comment type="subcellular location">
    <subcellularLocation>
        <location evidence="1">Cell inner membrane</location>
        <topology evidence="1">Multi-pass membrane protein</topology>
    </subcellularLocation>
</comment>
<dbReference type="OrthoDB" id="8320983at2"/>
<evidence type="ECO:0000313" key="10">
    <source>
        <dbReference type="EMBL" id="RAU20697.1"/>
    </source>
</evidence>
<feature type="transmembrane region" description="Helical" evidence="6">
    <location>
        <begin position="195"/>
        <end position="218"/>
    </location>
</feature>
<dbReference type="SMART" id="SM00283">
    <property type="entry name" value="MA"/>
    <property type="match status" value="1"/>
</dbReference>
<dbReference type="SUPFAM" id="SSF58104">
    <property type="entry name" value="Methyl-accepting chemotaxis protein (MCP) signaling domain"/>
    <property type="match status" value="1"/>
</dbReference>
<gene>
    <name evidence="10" type="ORF">CU669_17305</name>
</gene>
<keyword evidence="6" id="KW-0812">Transmembrane</keyword>
<name>A0A364NUX4_9PROT</name>
<keyword evidence="3 5" id="KW-0807">Transducer</keyword>
<protein>
    <submittedName>
        <fullName evidence="10">Methyl-accepting chemotaxis protein</fullName>
    </submittedName>
</protein>
<evidence type="ECO:0000259" key="7">
    <source>
        <dbReference type="PROSITE" id="PS50111"/>
    </source>
</evidence>
<evidence type="ECO:0000313" key="11">
    <source>
        <dbReference type="Proteomes" id="UP000251075"/>
    </source>
</evidence>
<dbReference type="InterPro" id="IPR004089">
    <property type="entry name" value="MCPsignal_dom"/>
</dbReference>
<dbReference type="InterPro" id="IPR000727">
    <property type="entry name" value="T_SNARE_dom"/>
</dbReference>
<dbReference type="PROSITE" id="PS50885">
    <property type="entry name" value="HAMP"/>
    <property type="match status" value="1"/>
</dbReference>
<dbReference type="Pfam" id="PF00672">
    <property type="entry name" value="HAMP"/>
    <property type="match status" value="1"/>
</dbReference>
<evidence type="ECO:0000256" key="5">
    <source>
        <dbReference type="PROSITE-ProRule" id="PRU00284"/>
    </source>
</evidence>
<evidence type="ECO:0000256" key="2">
    <source>
        <dbReference type="ARBA" id="ARBA00022519"/>
    </source>
</evidence>
<evidence type="ECO:0000256" key="6">
    <source>
        <dbReference type="SAM" id="Phobius"/>
    </source>
</evidence>
<evidence type="ECO:0000256" key="3">
    <source>
        <dbReference type="ARBA" id="ARBA00023224"/>
    </source>
</evidence>
<dbReference type="Gene3D" id="1.10.287.950">
    <property type="entry name" value="Methyl-accepting chemotaxis protein"/>
    <property type="match status" value="1"/>
</dbReference>
<dbReference type="PROSITE" id="PS50192">
    <property type="entry name" value="T_SNARE"/>
    <property type="match status" value="1"/>
</dbReference>
<dbReference type="RefSeq" id="WP_112146851.1">
    <property type="nucleotide sequence ID" value="NZ_PGTO01000018.1"/>
</dbReference>
<comment type="caution">
    <text evidence="10">The sequence shown here is derived from an EMBL/GenBank/DDBJ whole genome shotgun (WGS) entry which is preliminary data.</text>
</comment>
<feature type="domain" description="T-SNARE coiled-coil homology" evidence="8">
    <location>
        <begin position="466"/>
        <end position="528"/>
    </location>
</feature>
<comment type="similarity">
    <text evidence="4">Belongs to the methyl-accepting chemotaxis (MCP) protein family.</text>
</comment>
<dbReference type="PROSITE" id="PS50111">
    <property type="entry name" value="CHEMOTAXIS_TRANSDUC_2"/>
    <property type="match status" value="1"/>
</dbReference>
<evidence type="ECO:0000259" key="9">
    <source>
        <dbReference type="PROSITE" id="PS50885"/>
    </source>
</evidence>
<keyword evidence="11" id="KW-1185">Reference proteome</keyword>
<evidence type="ECO:0000259" key="8">
    <source>
        <dbReference type="PROSITE" id="PS50192"/>
    </source>
</evidence>
<evidence type="ECO:0000256" key="1">
    <source>
        <dbReference type="ARBA" id="ARBA00004429"/>
    </source>
</evidence>
<feature type="domain" description="Methyl-accepting transducer" evidence="7">
    <location>
        <begin position="307"/>
        <end position="543"/>
    </location>
</feature>
<dbReference type="EMBL" id="PGTO01000018">
    <property type="protein sequence ID" value="RAU20697.1"/>
    <property type="molecule type" value="Genomic_DNA"/>
</dbReference>
<dbReference type="PANTHER" id="PTHR32089">
    <property type="entry name" value="METHYL-ACCEPTING CHEMOTAXIS PROTEIN MCPB"/>
    <property type="match status" value="1"/>
</dbReference>
<keyword evidence="2" id="KW-0997">Cell inner membrane</keyword>
<evidence type="ECO:0000256" key="4">
    <source>
        <dbReference type="ARBA" id="ARBA00029447"/>
    </source>
</evidence>
<feature type="transmembrane region" description="Helical" evidence="6">
    <location>
        <begin position="15"/>
        <end position="35"/>
    </location>
</feature>
<reference evidence="10 11" key="1">
    <citation type="submission" date="2017-11" db="EMBL/GenBank/DDBJ databases">
        <title>Draft genome sequence of magnetotactic bacterium Magnetospirillum kuznetsovii LBB-42.</title>
        <authorList>
            <person name="Grouzdev D.S."/>
            <person name="Rysina M.S."/>
            <person name="Baslerov R.V."/>
            <person name="Koziaeva V."/>
        </authorList>
    </citation>
    <scope>NUCLEOTIDE SEQUENCE [LARGE SCALE GENOMIC DNA]</scope>
    <source>
        <strain evidence="10 11">LBB-42</strain>
    </source>
</reference>
<feature type="domain" description="HAMP" evidence="9">
    <location>
        <begin position="220"/>
        <end position="273"/>
    </location>
</feature>